<dbReference type="Gene3D" id="3.40.50.150">
    <property type="entry name" value="Vaccinia Virus protein VP39"/>
    <property type="match status" value="1"/>
</dbReference>
<accession>A0A382TN34</accession>
<evidence type="ECO:0000313" key="2">
    <source>
        <dbReference type="EMBL" id="SVD23486.1"/>
    </source>
</evidence>
<dbReference type="AlphaFoldDB" id="A0A382TN34"/>
<feature type="domain" description="Methyltransferase FkbM" evidence="1">
    <location>
        <begin position="1"/>
        <end position="93"/>
    </location>
</feature>
<reference evidence="2" key="1">
    <citation type="submission" date="2018-05" db="EMBL/GenBank/DDBJ databases">
        <authorList>
            <person name="Lanie J.A."/>
            <person name="Ng W.-L."/>
            <person name="Kazmierczak K.M."/>
            <person name="Andrzejewski T.M."/>
            <person name="Davidsen T.M."/>
            <person name="Wayne K.J."/>
            <person name="Tettelin H."/>
            <person name="Glass J.I."/>
            <person name="Rusch D."/>
            <person name="Podicherti R."/>
            <person name="Tsui H.-C.T."/>
            <person name="Winkler M.E."/>
        </authorList>
    </citation>
    <scope>NUCLEOTIDE SEQUENCE</scope>
</reference>
<evidence type="ECO:0000259" key="1">
    <source>
        <dbReference type="Pfam" id="PF05050"/>
    </source>
</evidence>
<feature type="non-terminal residue" evidence="2">
    <location>
        <position position="1"/>
    </location>
</feature>
<proteinExistence type="predicted"/>
<dbReference type="InterPro" id="IPR006342">
    <property type="entry name" value="FkbM_mtfrase"/>
</dbReference>
<dbReference type="EMBL" id="UINC01137882">
    <property type="protein sequence ID" value="SVD23486.1"/>
    <property type="molecule type" value="Genomic_DNA"/>
</dbReference>
<name>A0A382TN34_9ZZZZ</name>
<sequence>VSVVTLDSLIETYGAPEFCKIDVEGYELEVLAGLSQPVAGLSIEFVHGALEEAVACVRRIRELGPYRFNIVVGERRDFGFDAWATADEIIDWLTVGSGGISSGDIYARLESLIPLVDLSLADAKSAERVHG</sequence>
<gene>
    <name evidence="2" type="ORF">METZ01_LOCUS376340</name>
</gene>
<dbReference type="Pfam" id="PF05050">
    <property type="entry name" value="Methyltransf_21"/>
    <property type="match status" value="1"/>
</dbReference>
<protein>
    <recommendedName>
        <fullName evidence="1">Methyltransferase FkbM domain-containing protein</fullName>
    </recommendedName>
</protein>
<dbReference type="SUPFAM" id="SSF53335">
    <property type="entry name" value="S-adenosyl-L-methionine-dependent methyltransferases"/>
    <property type="match status" value="1"/>
</dbReference>
<organism evidence="2">
    <name type="scientific">marine metagenome</name>
    <dbReference type="NCBI Taxonomy" id="408172"/>
    <lineage>
        <taxon>unclassified sequences</taxon>
        <taxon>metagenomes</taxon>
        <taxon>ecological metagenomes</taxon>
    </lineage>
</organism>
<dbReference type="InterPro" id="IPR029063">
    <property type="entry name" value="SAM-dependent_MTases_sf"/>
</dbReference>